<keyword evidence="3" id="KW-0645">Protease</keyword>
<dbReference type="InterPro" id="IPR022742">
    <property type="entry name" value="Hydrolase_4"/>
</dbReference>
<dbReference type="PANTHER" id="PTHR48081">
    <property type="entry name" value="AB HYDROLASE SUPERFAMILY PROTEIN C4A8.06C"/>
    <property type="match status" value="1"/>
</dbReference>
<reference evidence="3" key="1">
    <citation type="journal article" date="2011" name="PLoS Biol.">
        <title>Gene gain and loss during evolution of obligate parasitism in the white rust pathogen of Arabidopsis thaliana.</title>
        <authorList>
            <person name="Kemen E."/>
            <person name="Gardiner A."/>
            <person name="Schultz-Larsen T."/>
            <person name="Kemen A.C."/>
            <person name="Balmuth A.L."/>
            <person name="Robert-Seilaniantz A."/>
            <person name="Bailey K."/>
            <person name="Holub E."/>
            <person name="Studholme D.J."/>
            <person name="Maclean D."/>
            <person name="Jones J.D."/>
        </authorList>
    </citation>
    <scope>NUCLEOTIDE SEQUENCE</scope>
</reference>
<dbReference type="HOGENOM" id="CLU_051109_0_0_1"/>
<dbReference type="Pfam" id="PF12146">
    <property type="entry name" value="Hydrolase_4"/>
    <property type="match status" value="1"/>
</dbReference>
<gene>
    <name evidence="3" type="primary">AlNc14C61G4448</name>
    <name evidence="3" type="ORF">ALNC14_051330</name>
</gene>
<keyword evidence="1" id="KW-0378">Hydrolase</keyword>
<accession>F0WCS1</accession>
<evidence type="ECO:0000259" key="2">
    <source>
        <dbReference type="Pfam" id="PF12146"/>
    </source>
</evidence>
<evidence type="ECO:0000313" key="3">
    <source>
        <dbReference type="EMBL" id="CCA18990.1"/>
    </source>
</evidence>
<dbReference type="AlphaFoldDB" id="F0WCS1"/>
<dbReference type="InterPro" id="IPR029058">
    <property type="entry name" value="AB_hydrolase_fold"/>
</dbReference>
<sequence length="317" mass="35547">MTLRLEKCKIPVSDPPRNLLGMVAMSEEVDAADITDVIVFLHGFPDLAVHPTKLEFGSRLVRKLATYFCVKNTNPVQLALATFNSSGIFGSDQEIKFYNKRLSLEVEDALAGCAFVRKKFQHPVRIHVVGHSTGAILASLLRSKSDLVDSVTVIAGLLDLPNAYIYDFDATQCEQFQVNGFCWKEFYLPKDYILDVKRYQVSLDGKQPISSQVDTALIGPKVYFKLSREYKEEYVKSRESSSNLNIESSVRCETSTPILIIHGDDDNAVPHKNGVELFEAAAEPKTFVSIPNANHMLRNDKHLKKALRAIMKHIQSL</sequence>
<reference evidence="3" key="2">
    <citation type="submission" date="2011-02" db="EMBL/GenBank/DDBJ databases">
        <authorList>
            <person name="MacLean D."/>
        </authorList>
    </citation>
    <scope>NUCLEOTIDE SEQUENCE</scope>
</reference>
<organism evidence="3">
    <name type="scientific">Albugo laibachii Nc14</name>
    <dbReference type="NCBI Taxonomy" id="890382"/>
    <lineage>
        <taxon>Eukaryota</taxon>
        <taxon>Sar</taxon>
        <taxon>Stramenopiles</taxon>
        <taxon>Oomycota</taxon>
        <taxon>Peronosporomycetes</taxon>
        <taxon>Albuginales</taxon>
        <taxon>Albuginaceae</taxon>
        <taxon>Albugo</taxon>
    </lineage>
</organism>
<feature type="domain" description="Serine aminopeptidase S33" evidence="2">
    <location>
        <begin position="96"/>
        <end position="301"/>
    </location>
</feature>
<evidence type="ECO:0000256" key="1">
    <source>
        <dbReference type="ARBA" id="ARBA00022801"/>
    </source>
</evidence>
<dbReference type="InterPro" id="IPR050300">
    <property type="entry name" value="GDXG_lipolytic_enzyme"/>
</dbReference>
<dbReference type="GO" id="GO:0008233">
    <property type="term" value="F:peptidase activity"/>
    <property type="evidence" value="ECO:0007669"/>
    <property type="project" value="UniProtKB-KW"/>
</dbReference>
<dbReference type="Gene3D" id="3.40.50.1820">
    <property type="entry name" value="alpha/beta hydrolase"/>
    <property type="match status" value="1"/>
</dbReference>
<dbReference type="EMBL" id="FR824106">
    <property type="protein sequence ID" value="CCA18990.1"/>
    <property type="molecule type" value="Genomic_DNA"/>
</dbReference>
<dbReference type="SUPFAM" id="SSF53474">
    <property type="entry name" value="alpha/beta-Hydrolases"/>
    <property type="match status" value="1"/>
</dbReference>
<dbReference type="GO" id="GO:0006508">
    <property type="term" value="P:proteolysis"/>
    <property type="evidence" value="ECO:0007669"/>
    <property type="project" value="UniProtKB-KW"/>
</dbReference>
<name>F0WCS1_9STRA</name>
<proteinExistence type="predicted"/>
<protein>
    <submittedName>
        <fullName evidence="3">Serine protease family S09X putative</fullName>
    </submittedName>
</protein>